<feature type="domain" description="Enkurin" evidence="3">
    <location>
        <begin position="140"/>
        <end position="201"/>
    </location>
</feature>
<name>A0A167LXJ2_PHYB8</name>
<dbReference type="Proteomes" id="UP000077315">
    <property type="component" value="Unassembled WGS sequence"/>
</dbReference>
<feature type="coiled-coil region" evidence="1">
    <location>
        <begin position="3"/>
        <end position="58"/>
    </location>
</feature>
<sequence length="218" mass="24944">MEKQEWIKRFEAEKAQKERLQDDISSVTDSLTVATEQVRQLLIENEALKKQVEQVYGDPFKTSVVGPASSSLSAIKSQLRSSQVQARTLKATLEQFLRLGDGSEDQYIPQDTPKVDPSPPRHENSLDNLEQVPEKVSSEREDTEPAENDLDILLRDLVLEKELLQAEYSKMPVTGANTLTRRRREELESRLDEVDSHMSKIKLRMRNRNSAQRENLLG</sequence>
<evidence type="ECO:0000259" key="3">
    <source>
        <dbReference type="Pfam" id="PF13864"/>
    </source>
</evidence>
<evidence type="ECO:0000256" key="2">
    <source>
        <dbReference type="SAM" id="MobiDB-lite"/>
    </source>
</evidence>
<dbReference type="InParanoid" id="A0A167LXJ2"/>
<dbReference type="Pfam" id="PF13864">
    <property type="entry name" value="Enkurin"/>
    <property type="match status" value="1"/>
</dbReference>
<organism evidence="4 5">
    <name type="scientific">Phycomyces blakesleeanus (strain ATCC 8743b / DSM 1359 / FGSC 10004 / NBRC 33097 / NRRL 1555)</name>
    <dbReference type="NCBI Taxonomy" id="763407"/>
    <lineage>
        <taxon>Eukaryota</taxon>
        <taxon>Fungi</taxon>
        <taxon>Fungi incertae sedis</taxon>
        <taxon>Mucoromycota</taxon>
        <taxon>Mucoromycotina</taxon>
        <taxon>Mucoromycetes</taxon>
        <taxon>Mucorales</taxon>
        <taxon>Phycomycetaceae</taxon>
        <taxon>Phycomyces</taxon>
    </lineage>
</organism>
<evidence type="ECO:0000256" key="1">
    <source>
        <dbReference type="SAM" id="Coils"/>
    </source>
</evidence>
<dbReference type="RefSeq" id="XP_018289336.1">
    <property type="nucleotide sequence ID" value="XM_018433979.1"/>
</dbReference>
<feature type="region of interest" description="Disordered" evidence="2">
    <location>
        <begin position="101"/>
        <end position="146"/>
    </location>
</feature>
<dbReference type="OrthoDB" id="5600564at2759"/>
<gene>
    <name evidence="4" type="ORF">PHYBLDRAFT_159392</name>
</gene>
<dbReference type="VEuPathDB" id="FungiDB:PHYBLDRAFT_159392"/>
<protein>
    <recommendedName>
        <fullName evidence="3">Enkurin domain-containing protein</fullName>
    </recommendedName>
</protein>
<accession>A0A167LXJ2</accession>
<dbReference type="InterPro" id="IPR027012">
    <property type="entry name" value="Enkurin_dom"/>
</dbReference>
<dbReference type="GeneID" id="28994885"/>
<dbReference type="EMBL" id="KV440986">
    <property type="protein sequence ID" value="OAD71296.1"/>
    <property type="molecule type" value="Genomic_DNA"/>
</dbReference>
<reference evidence="5" key="1">
    <citation type="submission" date="2015-06" db="EMBL/GenBank/DDBJ databases">
        <title>Expansion of signal transduction pathways in fungi by whole-genome duplication.</title>
        <authorList>
            <consortium name="DOE Joint Genome Institute"/>
            <person name="Corrochano L.M."/>
            <person name="Kuo A."/>
            <person name="Marcet-Houben M."/>
            <person name="Polaino S."/>
            <person name="Salamov A."/>
            <person name="Villalobos J.M."/>
            <person name="Alvarez M.I."/>
            <person name="Avalos J."/>
            <person name="Benito E.P."/>
            <person name="Benoit I."/>
            <person name="Burger G."/>
            <person name="Camino L.P."/>
            <person name="Canovas D."/>
            <person name="Cerda-Olmedo E."/>
            <person name="Cheng J.-F."/>
            <person name="Dominguez A."/>
            <person name="Elias M."/>
            <person name="Eslava A.P."/>
            <person name="Glaser F."/>
            <person name="Grimwood J."/>
            <person name="Gutierrez G."/>
            <person name="Heitman J."/>
            <person name="Henrissat B."/>
            <person name="Iturriaga E.A."/>
            <person name="Lang B.F."/>
            <person name="Lavin J.L."/>
            <person name="Lee S."/>
            <person name="Li W."/>
            <person name="Lindquist E."/>
            <person name="Lopez-Garcia S."/>
            <person name="Luque E.M."/>
            <person name="Marcos A.T."/>
            <person name="Martin J."/>
            <person name="McCluskey K."/>
            <person name="Medina H.R."/>
            <person name="Miralles-Duran A."/>
            <person name="Miyazaki A."/>
            <person name="Munoz-Torres E."/>
            <person name="Oguiza J.A."/>
            <person name="Ohm R."/>
            <person name="Olmedo M."/>
            <person name="Orejas M."/>
            <person name="Ortiz-Castellanos L."/>
            <person name="Pisabarro A.G."/>
            <person name="Rodriguez-Romero J."/>
            <person name="Ruiz-Herrera J."/>
            <person name="Ruiz-Vazquez R."/>
            <person name="Sanz C."/>
            <person name="Schackwitz W."/>
            <person name="Schmutz J."/>
            <person name="Shahriari M."/>
            <person name="Shelest E."/>
            <person name="Silva-Franco F."/>
            <person name="Soanes D."/>
            <person name="Syed K."/>
            <person name="Tagua V.G."/>
            <person name="Talbot N.J."/>
            <person name="Thon M."/>
            <person name="De vries R.P."/>
            <person name="Wiebenga A."/>
            <person name="Yadav J.S."/>
            <person name="Braun E.L."/>
            <person name="Baker S."/>
            <person name="Garre V."/>
            <person name="Horwitz B."/>
            <person name="Torres-Martinez S."/>
            <person name="Idnurm A."/>
            <person name="Herrera-Estrella A."/>
            <person name="Gabaldon T."/>
            <person name="Grigoriev I.V."/>
        </authorList>
    </citation>
    <scope>NUCLEOTIDE SEQUENCE [LARGE SCALE GENOMIC DNA]</scope>
    <source>
        <strain evidence="5">NRRL 1555(-)</strain>
    </source>
</reference>
<evidence type="ECO:0000313" key="5">
    <source>
        <dbReference type="Proteomes" id="UP000077315"/>
    </source>
</evidence>
<proteinExistence type="predicted"/>
<evidence type="ECO:0000313" key="4">
    <source>
        <dbReference type="EMBL" id="OAD71296.1"/>
    </source>
</evidence>
<keyword evidence="5" id="KW-1185">Reference proteome</keyword>
<dbReference type="AlphaFoldDB" id="A0A167LXJ2"/>
<keyword evidence="1" id="KW-0175">Coiled coil</keyword>